<dbReference type="GO" id="GO:0006629">
    <property type="term" value="P:lipid metabolic process"/>
    <property type="evidence" value="ECO:0007669"/>
    <property type="project" value="UniProtKB-KW"/>
</dbReference>
<evidence type="ECO:0000259" key="10">
    <source>
        <dbReference type="Pfam" id="PF02275"/>
    </source>
</evidence>
<keyword evidence="12" id="KW-1185">Reference proteome</keyword>
<dbReference type="InterPro" id="IPR029055">
    <property type="entry name" value="Ntn_hydrolases_N"/>
</dbReference>
<evidence type="ECO:0000256" key="1">
    <source>
        <dbReference type="ARBA" id="ARBA00004860"/>
    </source>
</evidence>
<dbReference type="RefSeq" id="WP_090844950.1">
    <property type="nucleotide sequence ID" value="NZ_FMZL01000002.1"/>
</dbReference>
<dbReference type="InterPro" id="IPR047711">
    <property type="entry name" value="CBAH"/>
</dbReference>
<gene>
    <name evidence="11" type="ORF">SAMN04487824_102139</name>
</gene>
<evidence type="ECO:0000313" key="11">
    <source>
        <dbReference type="EMBL" id="SDC04863.1"/>
    </source>
</evidence>
<dbReference type="InterPro" id="IPR029132">
    <property type="entry name" value="CBAH/NAAA_C"/>
</dbReference>
<evidence type="ECO:0000313" key="12">
    <source>
        <dbReference type="Proteomes" id="UP000198528"/>
    </source>
</evidence>
<evidence type="ECO:0000256" key="5">
    <source>
        <dbReference type="ARBA" id="ARBA00044769"/>
    </source>
</evidence>
<evidence type="ECO:0000256" key="9">
    <source>
        <dbReference type="ARBA" id="ARBA00048897"/>
    </source>
</evidence>
<keyword evidence="4" id="KW-0443">Lipid metabolism</keyword>
<name>A0A1G6IER0_9ACTN</name>
<proteinExistence type="inferred from homology"/>
<evidence type="ECO:0000256" key="2">
    <source>
        <dbReference type="ARBA" id="ARBA00006625"/>
    </source>
</evidence>
<dbReference type="AlphaFoldDB" id="A0A1G6IER0"/>
<keyword evidence="3 11" id="KW-0378">Hydrolase</keyword>
<feature type="domain" description="Choloylglycine hydrolase/NAAA C-terminal" evidence="10">
    <location>
        <begin position="2"/>
        <end position="310"/>
    </location>
</feature>
<dbReference type="EMBL" id="FMZL01000002">
    <property type="protein sequence ID" value="SDC04863.1"/>
    <property type="molecule type" value="Genomic_DNA"/>
</dbReference>
<accession>A0A1G6IER0</accession>
<organism evidence="11 12">
    <name type="scientific">Parafannyhessea umbonata</name>
    <dbReference type="NCBI Taxonomy" id="604330"/>
    <lineage>
        <taxon>Bacteria</taxon>
        <taxon>Bacillati</taxon>
        <taxon>Actinomycetota</taxon>
        <taxon>Coriobacteriia</taxon>
        <taxon>Coriobacteriales</taxon>
        <taxon>Atopobiaceae</taxon>
        <taxon>Parafannyhessea</taxon>
    </lineage>
</organism>
<dbReference type="CDD" id="cd00542">
    <property type="entry name" value="Ntn_PVA"/>
    <property type="match status" value="1"/>
</dbReference>
<dbReference type="Gene3D" id="3.60.60.10">
    <property type="entry name" value="Penicillin V Acylase, Chain A"/>
    <property type="match status" value="1"/>
</dbReference>
<dbReference type="Pfam" id="PF02275">
    <property type="entry name" value="CBAH"/>
    <property type="match status" value="1"/>
</dbReference>
<protein>
    <recommendedName>
        <fullName evidence="5">choloylglycine hydrolase</fullName>
        <ecNumber evidence="5">3.5.1.24</ecNumber>
    </recommendedName>
    <alternativeName>
        <fullName evidence="6">Bile salt hydrolase</fullName>
    </alternativeName>
    <alternativeName>
        <fullName evidence="7">Choloylglycine hydrolase</fullName>
    </alternativeName>
</protein>
<comment type="pathway">
    <text evidence="1">Lipid metabolism; bile acid biosynthesis.</text>
</comment>
<evidence type="ECO:0000256" key="8">
    <source>
        <dbReference type="ARBA" id="ARBA00047285"/>
    </source>
</evidence>
<dbReference type="EC" id="3.5.1.24" evidence="5"/>
<comment type="catalytic activity">
    <reaction evidence="8">
        <text>cholate + taurine = taurocholate + H2O</text>
        <dbReference type="Rhea" id="RHEA:47108"/>
        <dbReference type="ChEBI" id="CHEBI:15377"/>
        <dbReference type="ChEBI" id="CHEBI:29747"/>
        <dbReference type="ChEBI" id="CHEBI:36257"/>
        <dbReference type="ChEBI" id="CHEBI:507393"/>
    </reaction>
    <physiologicalReaction direction="right-to-left" evidence="8">
        <dbReference type="Rhea" id="RHEA:47110"/>
    </physiologicalReaction>
</comment>
<reference evidence="12" key="1">
    <citation type="submission" date="2016-10" db="EMBL/GenBank/DDBJ databases">
        <authorList>
            <person name="Varghese N."/>
            <person name="Submissions S."/>
        </authorList>
    </citation>
    <scope>NUCLEOTIDE SEQUENCE [LARGE SCALE GENOMIC DNA]</scope>
    <source>
        <strain evidence="12">DSM 22619</strain>
    </source>
</reference>
<dbReference type="PANTHER" id="PTHR35527:SF2">
    <property type="entry name" value="HYDROLASE"/>
    <property type="match status" value="1"/>
</dbReference>
<dbReference type="NCBIfam" id="NF038245">
    <property type="entry name" value="bile_salt_hydro"/>
    <property type="match status" value="1"/>
</dbReference>
<comment type="similarity">
    <text evidence="2">Belongs to the peptidase C59 family.</text>
</comment>
<evidence type="ECO:0000256" key="7">
    <source>
        <dbReference type="ARBA" id="ARBA00044806"/>
    </source>
</evidence>
<evidence type="ECO:0000256" key="3">
    <source>
        <dbReference type="ARBA" id="ARBA00022801"/>
    </source>
</evidence>
<dbReference type="SUPFAM" id="SSF56235">
    <property type="entry name" value="N-terminal nucleophile aminohydrolases (Ntn hydrolases)"/>
    <property type="match status" value="1"/>
</dbReference>
<evidence type="ECO:0000256" key="6">
    <source>
        <dbReference type="ARBA" id="ARBA00044804"/>
    </source>
</evidence>
<dbReference type="PANTHER" id="PTHR35527">
    <property type="entry name" value="CHOLOYLGLYCINE HYDROLASE"/>
    <property type="match status" value="1"/>
</dbReference>
<dbReference type="Proteomes" id="UP000198528">
    <property type="component" value="Unassembled WGS sequence"/>
</dbReference>
<evidence type="ECO:0000256" key="4">
    <source>
        <dbReference type="ARBA" id="ARBA00023098"/>
    </source>
</evidence>
<sequence length="315" mass="34441">MCTGVRFTDGKGNMYFGRNLDWSCSYGERVVITPRGYKPKSPFGAVPQVGMAIIGMGIVEDGTPLYFDCGNEKGLAVAGLNFPGYAVYADAPREGAMNVAAFEFPLWVVANHTTVDEVEAELANVTIVDEPVSPRFPSSMLHWIIGDSTRSIVVEQTEAGLQVFHDDVDVLTNQPGFAWHTENLRNYINLTSDVPGPLSWRTQELSAFGSGAGMRGLPGDYYSPSRFVREAYLNANYPTQEGEKANVSKIFHILGGVSMIDGAAKMTNGEFETTIFTGAFSSATCTYYWSTYDDPAIRSVALFDHDVDADVLIEE</sequence>
<dbReference type="GO" id="GO:0045302">
    <property type="term" value="F:choloylglycine hydrolase activity"/>
    <property type="evidence" value="ECO:0007669"/>
    <property type="project" value="UniProtKB-EC"/>
</dbReference>
<dbReference type="InterPro" id="IPR052193">
    <property type="entry name" value="Peptidase_C59"/>
</dbReference>
<dbReference type="STRING" id="604330.SAMN04489857_0312"/>
<comment type="catalytic activity">
    <reaction evidence="9">
        <text>taurodeoxycholate + H2O = deoxycholate + taurine</text>
        <dbReference type="Rhea" id="RHEA:47556"/>
        <dbReference type="ChEBI" id="CHEBI:15377"/>
        <dbReference type="ChEBI" id="CHEBI:23614"/>
        <dbReference type="ChEBI" id="CHEBI:36261"/>
        <dbReference type="ChEBI" id="CHEBI:507393"/>
    </reaction>
    <physiologicalReaction direction="left-to-right" evidence="9">
        <dbReference type="Rhea" id="RHEA:47557"/>
    </physiologicalReaction>
</comment>